<reference evidence="5" key="1">
    <citation type="submission" date="2013-06" db="EMBL/GenBank/DDBJ databases">
        <authorList>
            <person name="Zhao Q."/>
        </authorList>
    </citation>
    <scope>NUCLEOTIDE SEQUENCE</scope>
    <source>
        <strain evidence="5">cv. W1943</strain>
    </source>
</reference>
<feature type="domain" description="DUF629" evidence="3">
    <location>
        <begin position="118"/>
        <end position="211"/>
    </location>
</feature>
<evidence type="ECO:0000259" key="3">
    <source>
        <dbReference type="Pfam" id="PF04780"/>
    </source>
</evidence>
<keyword evidence="5" id="KW-1185">Reference proteome</keyword>
<name>A0A0E0Q8X7_ORYRU</name>
<keyword evidence="1" id="KW-0833">Ubl conjugation pathway</keyword>
<dbReference type="OMA" id="PTKEARM"/>
<proteinExistence type="predicted"/>
<accession>A0A0E0Q8X7</accession>
<dbReference type="Pfam" id="PF04780">
    <property type="entry name" value="DUF629"/>
    <property type="match status" value="1"/>
</dbReference>
<sequence length="582" mass="65213">MDSRDDAASRHRRQLGPLLHARDLAPADLDAALALARAYSAMGRFDLAARECERALALTLADDTAAAAEELLHLQLEPPPTKEARMLAKERLRFLLLQASSKAVAMAARDRWRTAMADDERRRGFLTVSVEDLKAHYTGDPTSDAQMSALACAVDLAKDTGDWICWMCPDPQCMMVFLTAECFQSHVADEFFPDLQRSPLLVPERISEEQEAELIGSCAVKLAPSDDDDDDESERFLSKIKSTLQRIKDRKALSVDLLDNLVEFTNRWTIEEETAAAAASADPPQNPICSIAKLHPVALHVLALTLDMIVPGFFERSTMPGLSAGDDDAKLQDSNDHFDYVSVVREDFVPSIVVEEDALRIIIDGSSSNQDALFRWLSRPRRQDPVTSWNNMRQACLDNGARVLEKLIASAAALVEKIELKHGLIEMNTHESYFTKKAKLDIEILQLDAEVDDLKKKLVEVCTCDYRKVSLPAMKDYLWDKLRDDPPEKVLCSEDGLNIGTPEVYIQSYQDDEKGAKDNPKGGELEIQLRLTIYNSVVEELPGDKALSCLQVLRKSKHDPLYYCFSWKSFHYVCWTAYASLG</sequence>
<reference evidence="4" key="2">
    <citation type="submission" date="2015-06" db="UniProtKB">
        <authorList>
            <consortium name="EnsemblPlants"/>
        </authorList>
    </citation>
    <scope>IDENTIFICATION</scope>
</reference>
<dbReference type="AlphaFoldDB" id="A0A0E0Q8X7"/>
<evidence type="ECO:0000256" key="2">
    <source>
        <dbReference type="ARBA" id="ARBA00022801"/>
    </source>
</evidence>
<dbReference type="PANTHER" id="PTHR22975">
    <property type="entry name" value="UBIQUITIN SPECIFIC PROTEINASE"/>
    <property type="match status" value="1"/>
</dbReference>
<organism evidence="4 5">
    <name type="scientific">Oryza rufipogon</name>
    <name type="common">Brownbeard rice</name>
    <name type="synonym">Asian wild rice</name>
    <dbReference type="NCBI Taxonomy" id="4529"/>
    <lineage>
        <taxon>Eukaryota</taxon>
        <taxon>Viridiplantae</taxon>
        <taxon>Streptophyta</taxon>
        <taxon>Embryophyta</taxon>
        <taxon>Tracheophyta</taxon>
        <taxon>Spermatophyta</taxon>
        <taxon>Magnoliopsida</taxon>
        <taxon>Liliopsida</taxon>
        <taxon>Poales</taxon>
        <taxon>Poaceae</taxon>
        <taxon>BOP clade</taxon>
        <taxon>Oryzoideae</taxon>
        <taxon>Oryzeae</taxon>
        <taxon>Oryzinae</taxon>
        <taxon>Oryza</taxon>
    </lineage>
</organism>
<dbReference type="EnsemblPlants" id="ORUFI07G16620.1">
    <property type="protein sequence ID" value="ORUFI07G16620.1"/>
    <property type="gene ID" value="ORUFI07G16620"/>
</dbReference>
<protein>
    <recommendedName>
        <fullName evidence="3">DUF629 domain-containing protein</fullName>
    </recommendedName>
</protein>
<dbReference type="Gene3D" id="1.25.40.10">
    <property type="entry name" value="Tetratricopeptide repeat domain"/>
    <property type="match status" value="1"/>
</dbReference>
<evidence type="ECO:0000256" key="1">
    <source>
        <dbReference type="ARBA" id="ARBA00022786"/>
    </source>
</evidence>
<dbReference type="Proteomes" id="UP000008022">
    <property type="component" value="Unassembled WGS sequence"/>
</dbReference>
<dbReference type="InterPro" id="IPR052398">
    <property type="entry name" value="Ubiquitin_hydrolase_53/54"/>
</dbReference>
<dbReference type="InterPro" id="IPR011990">
    <property type="entry name" value="TPR-like_helical_dom_sf"/>
</dbReference>
<dbReference type="GO" id="GO:0016787">
    <property type="term" value="F:hydrolase activity"/>
    <property type="evidence" value="ECO:0007669"/>
    <property type="project" value="UniProtKB-KW"/>
</dbReference>
<dbReference type="Gramene" id="ORUFI07G16620.1">
    <property type="protein sequence ID" value="ORUFI07G16620.1"/>
    <property type="gene ID" value="ORUFI07G16620"/>
</dbReference>
<evidence type="ECO:0000313" key="5">
    <source>
        <dbReference type="Proteomes" id="UP000008022"/>
    </source>
</evidence>
<dbReference type="HOGENOM" id="CLU_033764_0_0_1"/>
<dbReference type="InterPro" id="IPR006865">
    <property type="entry name" value="DUF629"/>
</dbReference>
<keyword evidence="2" id="KW-0378">Hydrolase</keyword>
<dbReference type="PANTHER" id="PTHR22975:SF19">
    <property type="entry name" value="EXPRESSED PROTEIN"/>
    <property type="match status" value="1"/>
</dbReference>
<evidence type="ECO:0000313" key="4">
    <source>
        <dbReference type="EnsemblPlants" id="ORUFI07G16620.1"/>
    </source>
</evidence>